<dbReference type="KEGG" id="adl:AURDEDRAFT_24895"/>
<gene>
    <name evidence="2" type="ORF">AURDEDRAFT_24895</name>
</gene>
<reference evidence="3" key="1">
    <citation type="journal article" date="2012" name="Science">
        <title>The Paleozoic origin of enzymatic lignin decomposition reconstructed from 31 fungal genomes.</title>
        <authorList>
            <person name="Floudas D."/>
            <person name="Binder M."/>
            <person name="Riley R."/>
            <person name="Barry K."/>
            <person name="Blanchette R.A."/>
            <person name="Henrissat B."/>
            <person name="Martinez A.T."/>
            <person name="Otillar R."/>
            <person name="Spatafora J.W."/>
            <person name="Yadav J.S."/>
            <person name="Aerts A."/>
            <person name="Benoit I."/>
            <person name="Boyd A."/>
            <person name="Carlson A."/>
            <person name="Copeland A."/>
            <person name="Coutinho P.M."/>
            <person name="de Vries R.P."/>
            <person name="Ferreira P."/>
            <person name="Findley K."/>
            <person name="Foster B."/>
            <person name="Gaskell J."/>
            <person name="Glotzer D."/>
            <person name="Gorecki P."/>
            <person name="Heitman J."/>
            <person name="Hesse C."/>
            <person name="Hori C."/>
            <person name="Igarashi K."/>
            <person name="Jurgens J.A."/>
            <person name="Kallen N."/>
            <person name="Kersten P."/>
            <person name="Kohler A."/>
            <person name="Kuees U."/>
            <person name="Kumar T.K.A."/>
            <person name="Kuo A."/>
            <person name="LaButti K."/>
            <person name="Larrondo L.F."/>
            <person name="Lindquist E."/>
            <person name="Ling A."/>
            <person name="Lombard V."/>
            <person name="Lucas S."/>
            <person name="Lundell T."/>
            <person name="Martin R."/>
            <person name="McLaughlin D.J."/>
            <person name="Morgenstern I."/>
            <person name="Morin E."/>
            <person name="Murat C."/>
            <person name="Nagy L.G."/>
            <person name="Nolan M."/>
            <person name="Ohm R.A."/>
            <person name="Patyshakuliyeva A."/>
            <person name="Rokas A."/>
            <person name="Ruiz-Duenas F.J."/>
            <person name="Sabat G."/>
            <person name="Salamov A."/>
            <person name="Samejima M."/>
            <person name="Schmutz J."/>
            <person name="Slot J.C."/>
            <person name="St John F."/>
            <person name="Stenlid J."/>
            <person name="Sun H."/>
            <person name="Sun S."/>
            <person name="Syed K."/>
            <person name="Tsang A."/>
            <person name="Wiebenga A."/>
            <person name="Young D."/>
            <person name="Pisabarro A."/>
            <person name="Eastwood D.C."/>
            <person name="Martin F."/>
            <person name="Cullen D."/>
            <person name="Grigoriev I.V."/>
            <person name="Hibbett D.S."/>
        </authorList>
    </citation>
    <scope>NUCLEOTIDE SEQUENCE [LARGE SCALE GENOMIC DNA]</scope>
    <source>
        <strain evidence="3">TFB10046</strain>
    </source>
</reference>
<evidence type="ECO:0000313" key="2">
    <source>
        <dbReference type="EMBL" id="EJD33245.1"/>
    </source>
</evidence>
<dbReference type="Pfam" id="PF26138">
    <property type="entry name" value="DUF8040"/>
    <property type="match status" value="1"/>
</dbReference>
<sequence length="88" mass="10172">AAEVVQLVTAAIRNYDSSAYWSQPYHNSRFTGQDWVNELMNGHPERIRNELGMRLHVFVTLLVELRAMGYGDSQKGVRLEEQLAIFLY</sequence>
<dbReference type="InParanoid" id="J0WN29"/>
<evidence type="ECO:0000313" key="3">
    <source>
        <dbReference type="Proteomes" id="UP000006514"/>
    </source>
</evidence>
<dbReference type="Proteomes" id="UP000006514">
    <property type="component" value="Unassembled WGS sequence"/>
</dbReference>
<organism evidence="2 3">
    <name type="scientific">Auricularia subglabra (strain TFB-10046 / SS5)</name>
    <name type="common">White-rot fungus</name>
    <name type="synonym">Auricularia delicata (strain TFB10046)</name>
    <dbReference type="NCBI Taxonomy" id="717982"/>
    <lineage>
        <taxon>Eukaryota</taxon>
        <taxon>Fungi</taxon>
        <taxon>Dikarya</taxon>
        <taxon>Basidiomycota</taxon>
        <taxon>Agaricomycotina</taxon>
        <taxon>Agaricomycetes</taxon>
        <taxon>Auriculariales</taxon>
        <taxon>Auriculariaceae</taxon>
        <taxon>Auricularia</taxon>
    </lineage>
</organism>
<name>J0WN29_AURST</name>
<feature type="non-terminal residue" evidence="2">
    <location>
        <position position="88"/>
    </location>
</feature>
<keyword evidence="3" id="KW-1185">Reference proteome</keyword>
<dbReference type="eggNOG" id="ENOG502T1FG">
    <property type="taxonomic scope" value="Eukaryota"/>
</dbReference>
<dbReference type="AlphaFoldDB" id="J0WN29"/>
<protein>
    <recommendedName>
        <fullName evidence="1">DUF8040 domain-containing protein</fullName>
    </recommendedName>
</protein>
<dbReference type="EMBL" id="JH688344">
    <property type="protein sequence ID" value="EJD33245.1"/>
    <property type="molecule type" value="Genomic_DNA"/>
</dbReference>
<dbReference type="OrthoDB" id="2430314at2759"/>
<feature type="non-terminal residue" evidence="2">
    <location>
        <position position="1"/>
    </location>
</feature>
<dbReference type="OMA" id="CELINGH"/>
<accession>J0WN29</accession>
<feature type="domain" description="DUF8040" evidence="1">
    <location>
        <begin position="27"/>
        <end position="88"/>
    </location>
</feature>
<dbReference type="InterPro" id="IPR058353">
    <property type="entry name" value="DUF8040"/>
</dbReference>
<evidence type="ECO:0000259" key="1">
    <source>
        <dbReference type="Pfam" id="PF26138"/>
    </source>
</evidence>
<proteinExistence type="predicted"/>